<dbReference type="EMBL" id="JAAKZV010000174">
    <property type="protein sequence ID" value="NGN67979.1"/>
    <property type="molecule type" value="Genomic_DNA"/>
</dbReference>
<sequence>MRNIAGWHIEMDFLEDDYDTRATALLRLSDGTELTAHGGAKRHPSDPGQRLVGEEIAAARALTELARQLLEKASAEIQRATHQQPTLTPRDAPRP</sequence>
<protein>
    <submittedName>
        <fullName evidence="2">DUF1876 domain-containing protein</fullName>
    </submittedName>
</protein>
<accession>A0A6G4U6W4</accession>
<dbReference type="Pfam" id="PF08962">
    <property type="entry name" value="Rv2632c-like"/>
    <property type="match status" value="1"/>
</dbReference>
<evidence type="ECO:0000313" key="2">
    <source>
        <dbReference type="EMBL" id="NGN67979.1"/>
    </source>
</evidence>
<feature type="region of interest" description="Disordered" evidence="1">
    <location>
        <begin position="76"/>
        <end position="95"/>
    </location>
</feature>
<dbReference type="SUPFAM" id="SSF143212">
    <property type="entry name" value="Rv2632c-like"/>
    <property type="match status" value="1"/>
</dbReference>
<keyword evidence="3" id="KW-1185">Reference proteome</keyword>
<dbReference type="RefSeq" id="WP_165241496.1">
    <property type="nucleotide sequence ID" value="NZ_JAAKZV010000174.1"/>
</dbReference>
<name>A0A6G4U6W4_9ACTN</name>
<dbReference type="InterPro" id="IPR015057">
    <property type="entry name" value="Rv2632c-like"/>
</dbReference>
<dbReference type="Gene3D" id="3.30.160.240">
    <property type="entry name" value="Rv1738"/>
    <property type="match status" value="1"/>
</dbReference>
<organism evidence="2 3">
    <name type="scientific">Streptomyces coryli</name>
    <dbReference type="NCBI Taxonomy" id="1128680"/>
    <lineage>
        <taxon>Bacteria</taxon>
        <taxon>Bacillati</taxon>
        <taxon>Actinomycetota</taxon>
        <taxon>Actinomycetes</taxon>
        <taxon>Kitasatosporales</taxon>
        <taxon>Streptomycetaceae</taxon>
        <taxon>Streptomyces</taxon>
    </lineage>
</organism>
<comment type="caution">
    <text evidence="2">The sequence shown here is derived from an EMBL/GenBank/DDBJ whole genome shotgun (WGS) entry which is preliminary data.</text>
</comment>
<reference evidence="2 3" key="1">
    <citation type="submission" date="2020-02" db="EMBL/GenBank/DDBJ databases">
        <title>Whole-genome analyses of novel actinobacteria.</title>
        <authorList>
            <person name="Sahin N."/>
        </authorList>
    </citation>
    <scope>NUCLEOTIDE SEQUENCE [LARGE SCALE GENOMIC DNA]</scope>
    <source>
        <strain evidence="2 3">A7024</strain>
    </source>
</reference>
<dbReference type="Proteomes" id="UP000481583">
    <property type="component" value="Unassembled WGS sequence"/>
</dbReference>
<proteinExistence type="predicted"/>
<evidence type="ECO:0000313" key="3">
    <source>
        <dbReference type="Proteomes" id="UP000481583"/>
    </source>
</evidence>
<dbReference type="AlphaFoldDB" id="A0A6G4U6W4"/>
<evidence type="ECO:0000256" key="1">
    <source>
        <dbReference type="SAM" id="MobiDB-lite"/>
    </source>
</evidence>
<gene>
    <name evidence="2" type="ORF">G5C51_29280</name>
</gene>
<dbReference type="InterPro" id="IPR038070">
    <property type="entry name" value="Rv2632c-like_sf"/>
</dbReference>